<dbReference type="EMBL" id="BAABAZ010000004">
    <property type="protein sequence ID" value="GAA4283787.1"/>
    <property type="molecule type" value="Genomic_DNA"/>
</dbReference>
<proteinExistence type="inferred from homology"/>
<accession>A0ABP8EIL0</accession>
<dbReference type="Gene3D" id="2.120.10.30">
    <property type="entry name" value="TolB, C-terminal domain"/>
    <property type="match status" value="1"/>
</dbReference>
<sequence length="302" mass="32370">MSTEPTTAEPTIVLDQLSFLEGPRWHDGRVWVSDFYTHQVLSAREDGSDRRVEAEVPQQPSGLGWLPDGRLLIVSMRDQKILRREEDGSLVTHADLQGKLNDKLNDMVVDREGRAYVGAFGFDLMGGASLTSSSIVRVDPDGTVEVAAEDLWFPNGMVLTDDNVLLVAETFGNRISAFDVAADGSLGARRDWASFGPAPSSANVKEALQALTVAPDGCSGAADGTLWIADADSARAIRVREGGEIVEEISVSPGVYACALGGEDGKTLFLCTAPDFAEGRRKNAREAQLQSVRVSVEHGGLP</sequence>
<feature type="domain" description="SMP-30/Gluconolactonase/LRE-like region" evidence="3">
    <location>
        <begin position="21"/>
        <end position="273"/>
    </location>
</feature>
<evidence type="ECO:0000313" key="5">
    <source>
        <dbReference type="Proteomes" id="UP001501586"/>
    </source>
</evidence>
<dbReference type="InterPro" id="IPR011042">
    <property type="entry name" value="6-blade_b-propeller_TolB-like"/>
</dbReference>
<dbReference type="PANTHER" id="PTHR47572">
    <property type="entry name" value="LIPOPROTEIN-RELATED"/>
    <property type="match status" value="1"/>
</dbReference>
<comment type="caution">
    <text evidence="4">The sequence shown here is derived from an EMBL/GenBank/DDBJ whole genome shotgun (WGS) entry which is preliminary data.</text>
</comment>
<name>A0ABP8EIL0_9MICO</name>
<protein>
    <submittedName>
        <fullName evidence="4">SMP-30/gluconolactonase/LRE family protein</fullName>
    </submittedName>
</protein>
<comment type="similarity">
    <text evidence="1">Belongs to the SMP-30/CGR1 family.</text>
</comment>
<reference evidence="5" key="1">
    <citation type="journal article" date="2019" name="Int. J. Syst. Evol. Microbiol.">
        <title>The Global Catalogue of Microorganisms (GCM) 10K type strain sequencing project: providing services to taxonomists for standard genome sequencing and annotation.</title>
        <authorList>
            <consortium name="The Broad Institute Genomics Platform"/>
            <consortium name="The Broad Institute Genome Sequencing Center for Infectious Disease"/>
            <person name="Wu L."/>
            <person name="Ma J."/>
        </authorList>
    </citation>
    <scope>NUCLEOTIDE SEQUENCE [LARGE SCALE GENOMIC DNA]</scope>
    <source>
        <strain evidence="5">JCM 17458</strain>
    </source>
</reference>
<dbReference type="InterPro" id="IPR005511">
    <property type="entry name" value="SMP-30"/>
</dbReference>
<evidence type="ECO:0000256" key="1">
    <source>
        <dbReference type="ARBA" id="ARBA00008853"/>
    </source>
</evidence>
<dbReference type="SUPFAM" id="SSF63829">
    <property type="entry name" value="Calcium-dependent phosphotriesterase"/>
    <property type="match status" value="1"/>
</dbReference>
<dbReference type="Pfam" id="PF08450">
    <property type="entry name" value="SGL"/>
    <property type="match status" value="1"/>
</dbReference>
<dbReference type="InterPro" id="IPR013658">
    <property type="entry name" value="SGL"/>
</dbReference>
<evidence type="ECO:0000256" key="2">
    <source>
        <dbReference type="ARBA" id="ARBA00022801"/>
    </source>
</evidence>
<evidence type="ECO:0000313" key="4">
    <source>
        <dbReference type="EMBL" id="GAA4283787.1"/>
    </source>
</evidence>
<dbReference type="InterPro" id="IPR051262">
    <property type="entry name" value="SMP-30/CGR1_Lactonase"/>
</dbReference>
<gene>
    <name evidence="4" type="ORF">GCM10022261_13180</name>
</gene>
<evidence type="ECO:0000259" key="3">
    <source>
        <dbReference type="Pfam" id="PF08450"/>
    </source>
</evidence>
<dbReference type="RefSeq" id="WP_236863873.1">
    <property type="nucleotide sequence ID" value="NZ_BAABAZ010000004.1"/>
</dbReference>
<dbReference type="PRINTS" id="PR01790">
    <property type="entry name" value="SMP30FAMILY"/>
</dbReference>
<organism evidence="4 5">
    <name type="scientific">Brevibacterium daeguense</name>
    <dbReference type="NCBI Taxonomy" id="909936"/>
    <lineage>
        <taxon>Bacteria</taxon>
        <taxon>Bacillati</taxon>
        <taxon>Actinomycetota</taxon>
        <taxon>Actinomycetes</taxon>
        <taxon>Micrococcales</taxon>
        <taxon>Brevibacteriaceae</taxon>
        <taxon>Brevibacterium</taxon>
    </lineage>
</organism>
<dbReference type="PANTHER" id="PTHR47572:SF4">
    <property type="entry name" value="LACTONASE DRP35"/>
    <property type="match status" value="1"/>
</dbReference>
<keyword evidence="2" id="KW-0378">Hydrolase</keyword>
<keyword evidence="5" id="KW-1185">Reference proteome</keyword>
<dbReference type="Proteomes" id="UP001501586">
    <property type="component" value="Unassembled WGS sequence"/>
</dbReference>